<protein>
    <submittedName>
        <fullName evidence="2">Unannotated protein</fullName>
    </submittedName>
</protein>
<organism evidence="2">
    <name type="scientific">freshwater metagenome</name>
    <dbReference type="NCBI Taxonomy" id="449393"/>
    <lineage>
        <taxon>unclassified sequences</taxon>
        <taxon>metagenomes</taxon>
        <taxon>ecological metagenomes</taxon>
    </lineage>
</organism>
<evidence type="ECO:0000313" key="2">
    <source>
        <dbReference type="EMBL" id="CAB4549374.1"/>
    </source>
</evidence>
<name>A0A6J6CDM7_9ZZZZ</name>
<sequence>MGKYEAVRVPLAKRIILSLDERLAKKGLSRPHLPRVTKARSLPSLGFFFVLAFTMVYTFDPYAGNLASASTMQVFDPNKQTSEAFGFDDEYTVTFERGGYTMVSGKETISYFVLAAPTPERGTPKYYAYNYIKTFGWGLDQYSCLFNLWTRESQWRTLARNPSSGAYGIPQSLPGSKMATEGADWMTNPETQIRWGVKYIAARYKTACGAWAHSEIHNWY</sequence>
<dbReference type="SUPFAM" id="SSF53955">
    <property type="entry name" value="Lysozyme-like"/>
    <property type="match status" value="1"/>
</dbReference>
<keyword evidence="1" id="KW-0812">Transmembrane</keyword>
<gene>
    <name evidence="2" type="ORF">UFOPK1581_00055</name>
</gene>
<feature type="transmembrane region" description="Helical" evidence="1">
    <location>
        <begin position="42"/>
        <end position="59"/>
    </location>
</feature>
<dbReference type="AlphaFoldDB" id="A0A6J6CDM7"/>
<dbReference type="InterPro" id="IPR023346">
    <property type="entry name" value="Lysozyme-like_dom_sf"/>
</dbReference>
<keyword evidence="1" id="KW-0472">Membrane</keyword>
<dbReference type="Gene3D" id="1.10.530.10">
    <property type="match status" value="1"/>
</dbReference>
<keyword evidence="1" id="KW-1133">Transmembrane helix</keyword>
<reference evidence="2" key="1">
    <citation type="submission" date="2020-05" db="EMBL/GenBank/DDBJ databases">
        <authorList>
            <person name="Chiriac C."/>
            <person name="Salcher M."/>
            <person name="Ghai R."/>
            <person name="Kavagutti S V."/>
        </authorList>
    </citation>
    <scope>NUCLEOTIDE SEQUENCE</scope>
</reference>
<dbReference type="EMBL" id="CAEZTB010000004">
    <property type="protein sequence ID" value="CAB4549374.1"/>
    <property type="molecule type" value="Genomic_DNA"/>
</dbReference>
<accession>A0A6J6CDM7</accession>
<evidence type="ECO:0000256" key="1">
    <source>
        <dbReference type="SAM" id="Phobius"/>
    </source>
</evidence>
<proteinExistence type="predicted"/>